<dbReference type="PANTHER" id="PTHR43618:SF18">
    <property type="entry name" value="SHORT CHAIN DEHYDROGENASE_REDUCTASE FAMILY (AFU_ORTHOLOGUE AFUA_5G12480)"/>
    <property type="match status" value="1"/>
</dbReference>
<dbReference type="InterPro" id="IPR020904">
    <property type="entry name" value="Sc_DH/Rdtase_CS"/>
</dbReference>
<dbReference type="PRINTS" id="PR00081">
    <property type="entry name" value="GDHRDH"/>
</dbReference>
<accession>A0A0A1UWR9</accession>
<dbReference type="InterPro" id="IPR052178">
    <property type="entry name" value="Sec_Metab_Biosynth_SDR"/>
</dbReference>
<evidence type="ECO:0000256" key="1">
    <source>
        <dbReference type="ARBA" id="ARBA00006484"/>
    </source>
</evidence>
<sequence>MATRYDSQTLFRVDNLVAVITGGGSGLGRITAHALVANGAKRVYILGRRAASLETTKATSSHPENMTPIVCDVTSKEALRAAADKVRQDCGYCDVVFANSGVSTADASQYLNPRDKLDIKDLQEGLWQHTTEHFTQSFHVNVTGVFYTTVAFLDLLDEGNRRGGVPQKSQVVVVTSLGAFARRPAASFAYGASKAGAGHMAKQLATLLAPYKIRVNTIAPGFYPSEMTENVGFMKDTEDPRREGSLAGSLVPLERVGSEEDMAGAVLFLVSRAGGYVDGNVLLTDGGRAGIMPCTY</sequence>
<dbReference type="PANTHER" id="PTHR43618">
    <property type="entry name" value="7-ALPHA-HYDROXYSTEROID DEHYDROGENASE"/>
    <property type="match status" value="1"/>
</dbReference>
<dbReference type="Proteomes" id="UP000030151">
    <property type="component" value="Unassembled WGS sequence"/>
</dbReference>
<dbReference type="SUPFAM" id="SSF51735">
    <property type="entry name" value="NAD(P)-binding Rossmann-fold domains"/>
    <property type="match status" value="1"/>
</dbReference>
<dbReference type="OrthoDB" id="2898618at2759"/>
<dbReference type="Pfam" id="PF13561">
    <property type="entry name" value="adh_short_C2"/>
    <property type="match status" value="1"/>
</dbReference>
<evidence type="ECO:0000256" key="3">
    <source>
        <dbReference type="ARBA" id="ARBA00022857"/>
    </source>
</evidence>
<keyword evidence="4" id="KW-0560">Oxidoreductase</keyword>
<reference evidence="6 7" key="1">
    <citation type="submission" date="2014-02" db="EMBL/GenBank/DDBJ databases">
        <title>The genome sequence of the entomopathogenic fungus Metarhizium robertsii ARSEF 2575.</title>
        <authorList>
            <person name="Giuliano Garisto Donzelli B."/>
            <person name="Roe B.A."/>
            <person name="Macmil S.L."/>
            <person name="Krasnoff S.B."/>
            <person name="Gibson D.M."/>
        </authorList>
    </citation>
    <scope>NUCLEOTIDE SEQUENCE [LARGE SCALE GENOMIC DNA]</scope>
    <source>
        <strain evidence="6 7">ARSEF 2575</strain>
    </source>
</reference>
<evidence type="ECO:0000313" key="7">
    <source>
        <dbReference type="Proteomes" id="UP000030151"/>
    </source>
</evidence>
<keyword evidence="3" id="KW-0521">NADP</keyword>
<evidence type="ECO:0000256" key="2">
    <source>
        <dbReference type="ARBA" id="ARBA00015194"/>
    </source>
</evidence>
<dbReference type="EMBL" id="JELW01000005">
    <property type="protein sequence ID" value="EXV02452.1"/>
    <property type="molecule type" value="Genomic_DNA"/>
</dbReference>
<comment type="function">
    <text evidence="5">Hydroxynaphthalene reductase-like protein; part of the Pks2 gene cluster that mediates the formation of infectious structures (appressoria), enabling these fungi to kill insects faster. The product of the Pks2 gene cluster is different from the one of Pks1 and has still not been identified.</text>
</comment>
<dbReference type="PROSITE" id="PS00061">
    <property type="entry name" value="ADH_SHORT"/>
    <property type="match status" value="1"/>
</dbReference>
<evidence type="ECO:0000256" key="4">
    <source>
        <dbReference type="ARBA" id="ARBA00023002"/>
    </source>
</evidence>
<dbReference type="AlphaFoldDB" id="A0A0A1UWR9"/>
<comment type="similarity">
    <text evidence="1">Belongs to the short-chain dehydrogenases/reductases (SDR) family.</text>
</comment>
<dbReference type="Gene3D" id="3.40.50.720">
    <property type="entry name" value="NAD(P)-binding Rossmann-like Domain"/>
    <property type="match status" value="1"/>
</dbReference>
<dbReference type="CDD" id="cd05233">
    <property type="entry name" value="SDR_c"/>
    <property type="match status" value="1"/>
</dbReference>
<name>A0A0A1UWR9_9HYPO</name>
<dbReference type="InterPro" id="IPR002347">
    <property type="entry name" value="SDR_fam"/>
</dbReference>
<dbReference type="HOGENOM" id="CLU_010194_12_1_1"/>
<dbReference type="InterPro" id="IPR036291">
    <property type="entry name" value="NAD(P)-bd_dom_sf"/>
</dbReference>
<dbReference type="GO" id="GO:0016491">
    <property type="term" value="F:oxidoreductase activity"/>
    <property type="evidence" value="ECO:0007669"/>
    <property type="project" value="UniProtKB-KW"/>
</dbReference>
<gene>
    <name evidence="6" type="ORF">X797_004584</name>
</gene>
<evidence type="ECO:0000256" key="5">
    <source>
        <dbReference type="ARBA" id="ARBA00046017"/>
    </source>
</evidence>
<proteinExistence type="inferred from homology"/>
<dbReference type="FunFam" id="3.40.50.720:FF:000084">
    <property type="entry name" value="Short-chain dehydrogenase reductase"/>
    <property type="match status" value="1"/>
</dbReference>
<organism evidence="6 7">
    <name type="scientific">Metarhizium robertsii</name>
    <dbReference type="NCBI Taxonomy" id="568076"/>
    <lineage>
        <taxon>Eukaryota</taxon>
        <taxon>Fungi</taxon>
        <taxon>Dikarya</taxon>
        <taxon>Ascomycota</taxon>
        <taxon>Pezizomycotina</taxon>
        <taxon>Sordariomycetes</taxon>
        <taxon>Hypocreomycetidae</taxon>
        <taxon>Hypocreales</taxon>
        <taxon>Clavicipitaceae</taxon>
        <taxon>Metarhizium</taxon>
    </lineage>
</organism>
<evidence type="ECO:0000313" key="6">
    <source>
        <dbReference type="EMBL" id="EXV02452.1"/>
    </source>
</evidence>
<comment type="caution">
    <text evidence="6">The sequence shown here is derived from an EMBL/GenBank/DDBJ whole genome shotgun (WGS) entry which is preliminary data.</text>
</comment>
<protein>
    <recommendedName>
        <fullName evidence="2">Hydroxynaphthalene reductase-like protein Arp2</fullName>
    </recommendedName>
</protein>
<dbReference type="eggNOG" id="KOG0725">
    <property type="taxonomic scope" value="Eukaryota"/>
</dbReference>